<evidence type="ECO:0000313" key="1">
    <source>
        <dbReference type="EMBL" id="MEZ2740068.1"/>
    </source>
</evidence>
<protein>
    <submittedName>
        <fullName evidence="1">Uncharacterized protein</fullName>
    </submittedName>
</protein>
<dbReference type="EMBL" id="JBGJLR010000012">
    <property type="protein sequence ID" value="MEZ2740068.1"/>
    <property type="molecule type" value="Genomic_DNA"/>
</dbReference>
<proteinExistence type="predicted"/>
<reference evidence="1 2" key="1">
    <citation type="submission" date="2024-08" db="EMBL/GenBank/DDBJ databases">
        <authorList>
            <person name="Feng Z."/>
            <person name="Ronholm J."/>
        </authorList>
    </citation>
    <scope>NUCLEOTIDE SEQUENCE [LARGE SCALE GENOMIC DNA]</scope>
    <source>
        <strain evidence="1 2">4-AB0-8</strain>
    </source>
</reference>
<evidence type="ECO:0000313" key="2">
    <source>
        <dbReference type="Proteomes" id="UP001567350"/>
    </source>
</evidence>
<dbReference type="Proteomes" id="UP001567350">
    <property type="component" value="Unassembled WGS sequence"/>
</dbReference>
<keyword evidence="2" id="KW-1185">Reference proteome</keyword>
<sequence>MSDVMPRIQVSAHWRSFVQPISRLFQSVPVSSGSVVLLILQSEEAREAICAAARVVDCECVEISANAAQADVQQAIVQHLPVVVVCVPEIFGWVSKTAFVAGSAAVYTCGEHSEGTLLARAAHFVA</sequence>
<accession>A0ABV4II54</accession>
<gene>
    <name evidence="1" type="ORF">ACBP88_11525</name>
</gene>
<comment type="caution">
    <text evidence="1">The sequence shown here is derived from an EMBL/GenBank/DDBJ whole genome shotgun (WGS) entry which is preliminary data.</text>
</comment>
<dbReference type="RefSeq" id="WP_370892615.1">
    <property type="nucleotide sequence ID" value="NZ_JBGJLR010000012.1"/>
</dbReference>
<name>A0ABV4II54_9BURK</name>
<organism evidence="1 2">
    <name type="scientific">Comamonas jiangduensis</name>
    <dbReference type="NCBI Taxonomy" id="1194168"/>
    <lineage>
        <taxon>Bacteria</taxon>
        <taxon>Pseudomonadati</taxon>
        <taxon>Pseudomonadota</taxon>
        <taxon>Betaproteobacteria</taxon>
        <taxon>Burkholderiales</taxon>
        <taxon>Comamonadaceae</taxon>
        <taxon>Comamonas</taxon>
    </lineage>
</organism>